<proteinExistence type="predicted"/>
<organism evidence="1 2">
    <name type="scientific">Reticulibacter mediterranei</name>
    <dbReference type="NCBI Taxonomy" id="2778369"/>
    <lineage>
        <taxon>Bacteria</taxon>
        <taxon>Bacillati</taxon>
        <taxon>Chloroflexota</taxon>
        <taxon>Ktedonobacteria</taxon>
        <taxon>Ktedonobacterales</taxon>
        <taxon>Reticulibacteraceae</taxon>
        <taxon>Reticulibacter</taxon>
    </lineage>
</organism>
<evidence type="ECO:0000313" key="1">
    <source>
        <dbReference type="EMBL" id="GHO92777.1"/>
    </source>
</evidence>
<evidence type="ECO:0000313" key="2">
    <source>
        <dbReference type="Proteomes" id="UP000597444"/>
    </source>
</evidence>
<protein>
    <recommendedName>
        <fullName evidence="3">DUF2851 domain-containing protein</fullName>
    </recommendedName>
</protein>
<dbReference type="Pfam" id="PF11013">
    <property type="entry name" value="DUF2851"/>
    <property type="match status" value="1"/>
</dbReference>
<evidence type="ECO:0008006" key="3">
    <source>
        <dbReference type="Google" id="ProtNLM"/>
    </source>
</evidence>
<sequence>MSGARAGYVRERPSPFSVPEQEVARRWWALPPGCLLPLQDGSFYRLLFAGRQGGACGPDVRDAVLMPYPWSVADVWEPDARRRVGDVEFHVRAGDWEAHGHQYDLRYNNVILHVVLFCDASTFTSRQDGQQIPLFSLADLTTSSMTITAHSGALWPCQRLLPRLSDEERASILRHAGLLRFELKTSAFVEQLRTPRPDLISNAFDKYDCCLIPALAEGSGYGRDRDFFRAAGLHLLGADTPIPEPLGRSSQPSPLDARRLRSLSYLLEMWRSCGAWRTIQPLLAVSSARTGQLQALRTLFVGAGLSLARADILIVNVILPFAAAVALLENDSVLYSEAEKLYIAHPGLPSNTIIRMMCRQLRLERHPTGSCQQQGLHYIYQQSCREKQCARCMMSKKDI</sequence>
<name>A0A8J3N350_9CHLR</name>
<dbReference type="AlphaFoldDB" id="A0A8J3N350"/>
<reference evidence="1" key="1">
    <citation type="submission" date="2020-10" db="EMBL/GenBank/DDBJ databases">
        <title>Taxonomic study of unclassified bacteria belonging to the class Ktedonobacteria.</title>
        <authorList>
            <person name="Yabe S."/>
            <person name="Wang C.M."/>
            <person name="Zheng Y."/>
            <person name="Sakai Y."/>
            <person name="Cavaletti L."/>
            <person name="Monciardini P."/>
            <person name="Donadio S."/>
        </authorList>
    </citation>
    <scope>NUCLEOTIDE SEQUENCE</scope>
    <source>
        <strain evidence="1">ID150040</strain>
    </source>
</reference>
<comment type="caution">
    <text evidence="1">The sequence shown here is derived from an EMBL/GenBank/DDBJ whole genome shotgun (WGS) entry which is preliminary data.</text>
</comment>
<dbReference type="RefSeq" id="WP_220203597.1">
    <property type="nucleotide sequence ID" value="NZ_BNJK01000001.1"/>
</dbReference>
<dbReference type="EMBL" id="BNJK01000001">
    <property type="protein sequence ID" value="GHO92777.1"/>
    <property type="molecule type" value="Genomic_DNA"/>
</dbReference>
<dbReference type="InterPro" id="IPR021272">
    <property type="entry name" value="DUF2851"/>
</dbReference>
<keyword evidence="2" id="KW-1185">Reference proteome</keyword>
<dbReference type="Proteomes" id="UP000597444">
    <property type="component" value="Unassembled WGS sequence"/>
</dbReference>
<gene>
    <name evidence="1" type="ORF">KSF_028250</name>
</gene>
<accession>A0A8J3N350</accession>